<evidence type="ECO:0000256" key="2">
    <source>
        <dbReference type="ARBA" id="ARBA00022737"/>
    </source>
</evidence>
<evidence type="ECO:0000313" key="6">
    <source>
        <dbReference type="EMBL" id="PIC40015.1"/>
    </source>
</evidence>
<feature type="chain" id="PRO_5013915755" description="EF-hand domain-containing protein" evidence="4">
    <location>
        <begin position="18"/>
        <end position="149"/>
    </location>
</feature>
<dbReference type="PANTHER" id="PTHR23104">
    <property type="entry name" value="MULTIPLE COAGULATION FACTOR DEFICIENCY PROTEIN 2 NEURAL STEM CELL DERIVED NEURONAL SURVIVAL PROTEIN"/>
    <property type="match status" value="1"/>
</dbReference>
<organism evidence="6 7">
    <name type="scientific">Caenorhabditis nigoni</name>
    <dbReference type="NCBI Taxonomy" id="1611254"/>
    <lineage>
        <taxon>Eukaryota</taxon>
        <taxon>Metazoa</taxon>
        <taxon>Ecdysozoa</taxon>
        <taxon>Nematoda</taxon>
        <taxon>Chromadorea</taxon>
        <taxon>Rhabditida</taxon>
        <taxon>Rhabditina</taxon>
        <taxon>Rhabditomorpha</taxon>
        <taxon>Rhabditoidea</taxon>
        <taxon>Rhabditidae</taxon>
        <taxon>Peloderinae</taxon>
        <taxon>Caenorhabditis</taxon>
    </lineage>
</organism>
<feature type="domain" description="EF-hand" evidence="5">
    <location>
        <begin position="119"/>
        <end position="149"/>
    </location>
</feature>
<accession>A0A2G5UKC1</accession>
<dbReference type="PROSITE" id="PS50222">
    <property type="entry name" value="EF_HAND_2"/>
    <property type="match status" value="1"/>
</dbReference>
<dbReference type="OrthoDB" id="289247at2759"/>
<reference evidence="7" key="1">
    <citation type="submission" date="2017-10" db="EMBL/GenBank/DDBJ databases">
        <title>Rapid genome shrinkage in a self-fertile nematode reveals novel sperm competition proteins.</title>
        <authorList>
            <person name="Yin D."/>
            <person name="Schwarz E.M."/>
            <person name="Thomas C.G."/>
            <person name="Felde R.L."/>
            <person name="Korf I.F."/>
            <person name="Cutter A.D."/>
            <person name="Schartner C.M."/>
            <person name="Ralston E.J."/>
            <person name="Meyer B.J."/>
            <person name="Haag E.S."/>
        </authorList>
    </citation>
    <scope>NUCLEOTIDE SEQUENCE [LARGE SCALE GENOMIC DNA]</scope>
    <source>
        <strain evidence="7">JU1422</strain>
    </source>
</reference>
<dbReference type="PROSITE" id="PS00018">
    <property type="entry name" value="EF_HAND_1"/>
    <property type="match status" value="1"/>
</dbReference>
<feature type="signal peptide" evidence="4">
    <location>
        <begin position="1"/>
        <end position="17"/>
    </location>
</feature>
<keyword evidence="1 4" id="KW-0732">Signal</keyword>
<dbReference type="Proteomes" id="UP000230233">
    <property type="component" value="Chromosome III"/>
</dbReference>
<evidence type="ECO:0000313" key="7">
    <source>
        <dbReference type="Proteomes" id="UP000230233"/>
    </source>
</evidence>
<comment type="caution">
    <text evidence="6">The sequence shown here is derived from an EMBL/GenBank/DDBJ whole genome shotgun (WGS) entry which is preliminary data.</text>
</comment>
<sequence length="149" mass="16996">MSTHFFLFSLMILSVSGFRESHVRGFASDDDLSIEPSEGILGHKTQIWDSRPPKSVISRHLKEHYGNKIDIEKHTSSSDRKFYYFKVGDQNLDHFLDGIELMKLITEHSGENEKLNVEDLEIQVDQVIGDLDGNGDGMISFGEYSRKFA</sequence>
<proteinExistence type="predicted"/>
<dbReference type="GO" id="GO:0005509">
    <property type="term" value="F:calcium ion binding"/>
    <property type="evidence" value="ECO:0007669"/>
    <property type="project" value="InterPro"/>
</dbReference>
<dbReference type="InterPro" id="IPR018247">
    <property type="entry name" value="EF_Hand_1_Ca_BS"/>
</dbReference>
<dbReference type="STRING" id="1611254.A0A2G5UKC1"/>
<dbReference type="InterPro" id="IPR011992">
    <property type="entry name" value="EF-hand-dom_pair"/>
</dbReference>
<dbReference type="InterPro" id="IPR052110">
    <property type="entry name" value="MCFD2-like"/>
</dbReference>
<dbReference type="InterPro" id="IPR002048">
    <property type="entry name" value="EF_hand_dom"/>
</dbReference>
<keyword evidence="3" id="KW-0106">Calcium</keyword>
<dbReference type="EMBL" id="PDUG01000003">
    <property type="protein sequence ID" value="PIC40015.1"/>
    <property type="molecule type" value="Genomic_DNA"/>
</dbReference>
<dbReference type="Gene3D" id="1.10.238.10">
    <property type="entry name" value="EF-hand"/>
    <property type="match status" value="1"/>
</dbReference>
<protein>
    <recommendedName>
        <fullName evidence="5">EF-hand domain-containing protein</fullName>
    </recommendedName>
</protein>
<evidence type="ECO:0000259" key="5">
    <source>
        <dbReference type="PROSITE" id="PS50222"/>
    </source>
</evidence>
<evidence type="ECO:0000256" key="1">
    <source>
        <dbReference type="ARBA" id="ARBA00022729"/>
    </source>
</evidence>
<dbReference type="PANTHER" id="PTHR23104:SF4">
    <property type="entry name" value="EF-HAND DOMAIN-CONTAINING PROTEIN"/>
    <property type="match status" value="1"/>
</dbReference>
<dbReference type="AlphaFoldDB" id="A0A2G5UKC1"/>
<dbReference type="SUPFAM" id="SSF47473">
    <property type="entry name" value="EF-hand"/>
    <property type="match status" value="1"/>
</dbReference>
<evidence type="ECO:0000256" key="4">
    <source>
        <dbReference type="SAM" id="SignalP"/>
    </source>
</evidence>
<evidence type="ECO:0000256" key="3">
    <source>
        <dbReference type="ARBA" id="ARBA00022837"/>
    </source>
</evidence>
<keyword evidence="7" id="KW-1185">Reference proteome</keyword>
<name>A0A2G5UKC1_9PELO</name>
<keyword evidence="2" id="KW-0677">Repeat</keyword>
<gene>
    <name evidence="6" type="primary">Cni-C29E4.14</name>
    <name evidence="6" type="synonym">Cnig_chr_III.g11508</name>
    <name evidence="6" type="ORF">B9Z55_011508</name>
</gene>